<keyword evidence="1" id="KW-0812">Transmembrane</keyword>
<evidence type="ECO:0000313" key="3">
    <source>
        <dbReference type="Proteomes" id="UP000682134"/>
    </source>
</evidence>
<comment type="caution">
    <text evidence="2">The sequence shown here is derived from an EMBL/GenBank/DDBJ whole genome shotgun (WGS) entry which is preliminary data.</text>
</comment>
<accession>A0A940NRK6</accession>
<organism evidence="2 3">
    <name type="scientific">Gottfriedia endophytica</name>
    <dbReference type="NCBI Taxonomy" id="2820819"/>
    <lineage>
        <taxon>Bacteria</taxon>
        <taxon>Bacillati</taxon>
        <taxon>Bacillota</taxon>
        <taxon>Bacilli</taxon>
        <taxon>Bacillales</taxon>
        <taxon>Bacillaceae</taxon>
        <taxon>Gottfriedia</taxon>
    </lineage>
</organism>
<dbReference type="AlphaFoldDB" id="A0A940NRK6"/>
<keyword evidence="3" id="KW-1185">Reference proteome</keyword>
<evidence type="ECO:0000256" key="1">
    <source>
        <dbReference type="SAM" id="Phobius"/>
    </source>
</evidence>
<feature type="transmembrane region" description="Helical" evidence="1">
    <location>
        <begin position="35"/>
        <end position="56"/>
    </location>
</feature>
<proteinExistence type="predicted"/>
<keyword evidence="1" id="KW-0472">Membrane</keyword>
<protein>
    <submittedName>
        <fullName evidence="2">Uncharacterized protein</fullName>
    </submittedName>
</protein>
<name>A0A940NRK6_9BACI</name>
<dbReference type="RefSeq" id="WP_209406838.1">
    <property type="nucleotide sequence ID" value="NZ_JAGIYQ010000011.1"/>
</dbReference>
<keyword evidence="1" id="KW-1133">Transmembrane helix</keyword>
<sequence length="59" mass="7127">MEQKDKLYKESNQIVRQVTHFIMNEELFETIVEKLTTFLFIFLLVIGIPFFIHIILQLI</sequence>
<gene>
    <name evidence="2" type="ORF">J5Y03_15145</name>
</gene>
<reference evidence="2" key="1">
    <citation type="submission" date="2021-04" db="EMBL/GenBank/DDBJ databases">
        <title>Genome seq and assembly of Bacillus sp.</title>
        <authorList>
            <person name="Chhetri G."/>
        </authorList>
    </citation>
    <scope>NUCLEOTIDE SEQUENCE</scope>
    <source>
        <strain evidence="2">RG28</strain>
    </source>
</reference>
<evidence type="ECO:0000313" key="2">
    <source>
        <dbReference type="EMBL" id="MBP0726495.1"/>
    </source>
</evidence>
<dbReference type="Proteomes" id="UP000682134">
    <property type="component" value="Unassembled WGS sequence"/>
</dbReference>
<dbReference type="EMBL" id="JAGIYQ010000011">
    <property type="protein sequence ID" value="MBP0726495.1"/>
    <property type="molecule type" value="Genomic_DNA"/>
</dbReference>